<evidence type="ECO:0000259" key="1">
    <source>
        <dbReference type="Pfam" id="PF12728"/>
    </source>
</evidence>
<dbReference type="Pfam" id="PF12728">
    <property type="entry name" value="HTH_17"/>
    <property type="match status" value="1"/>
</dbReference>
<accession>A0A0F9ULX7</accession>
<organism evidence="2">
    <name type="scientific">marine sediment metagenome</name>
    <dbReference type="NCBI Taxonomy" id="412755"/>
    <lineage>
        <taxon>unclassified sequences</taxon>
        <taxon>metagenomes</taxon>
        <taxon>ecological metagenomes</taxon>
    </lineage>
</organism>
<dbReference type="EMBL" id="LAZR01000631">
    <property type="protein sequence ID" value="KKN62221.1"/>
    <property type="molecule type" value="Genomic_DNA"/>
</dbReference>
<protein>
    <recommendedName>
        <fullName evidence="1">Helix-turn-helix domain-containing protein</fullName>
    </recommendedName>
</protein>
<gene>
    <name evidence="2" type="ORF">LCGC14_0513580</name>
</gene>
<dbReference type="AlphaFoldDB" id="A0A0F9ULX7"/>
<reference evidence="2" key="1">
    <citation type="journal article" date="2015" name="Nature">
        <title>Complex archaea that bridge the gap between prokaryotes and eukaryotes.</title>
        <authorList>
            <person name="Spang A."/>
            <person name="Saw J.H."/>
            <person name="Jorgensen S.L."/>
            <person name="Zaremba-Niedzwiedzka K."/>
            <person name="Martijn J."/>
            <person name="Lind A.E."/>
            <person name="van Eijk R."/>
            <person name="Schleper C."/>
            <person name="Guy L."/>
            <person name="Ettema T.J."/>
        </authorList>
    </citation>
    <scope>NUCLEOTIDE SEQUENCE</scope>
</reference>
<evidence type="ECO:0000313" key="2">
    <source>
        <dbReference type="EMBL" id="KKN62221.1"/>
    </source>
</evidence>
<comment type="caution">
    <text evidence="2">The sequence shown here is derived from an EMBL/GenBank/DDBJ whole genome shotgun (WGS) entry which is preliminary data.</text>
</comment>
<proteinExistence type="predicted"/>
<sequence>MNEQSEYLTITEACAATGLSRKTIWRRIQLKHLQSFKLGTDMRYTYVLRSEVDRLISEPVHADLTSR</sequence>
<dbReference type="InterPro" id="IPR009061">
    <property type="entry name" value="DNA-bd_dom_put_sf"/>
</dbReference>
<dbReference type="InterPro" id="IPR041657">
    <property type="entry name" value="HTH_17"/>
</dbReference>
<feature type="domain" description="Helix-turn-helix" evidence="1">
    <location>
        <begin position="7"/>
        <end position="57"/>
    </location>
</feature>
<dbReference type="SUPFAM" id="SSF46955">
    <property type="entry name" value="Putative DNA-binding domain"/>
    <property type="match status" value="1"/>
</dbReference>
<name>A0A0F9ULX7_9ZZZZ</name>